<keyword evidence="2" id="KW-1185">Reference proteome</keyword>
<dbReference type="AlphaFoldDB" id="A0A829YBV2"/>
<evidence type="ECO:0000313" key="2">
    <source>
        <dbReference type="Proteomes" id="UP000445000"/>
    </source>
</evidence>
<dbReference type="RefSeq" id="WP_161812305.1">
    <property type="nucleotide sequence ID" value="NZ_BLJN01000002.1"/>
</dbReference>
<comment type="caution">
    <text evidence="1">The sequence shown here is derived from an EMBL/GenBank/DDBJ whole genome shotgun (WGS) entry which is preliminary data.</text>
</comment>
<sequence>MRIAVALNGVAKHVAGVSGAGYLNAHLNLANRPKEDQVKRVLRVVGYDTNRPTETVFLDWPEIPLAAGDTLQLQVLDEGPADSPASRRTSTELPTNLFSDPGLAKELLALCEDFQERLFQLMKKSETVEPADEHERFKRAIGNVVAEVGESFLRPVYRRHPDLVPDALRGERL</sequence>
<organism evidence="1 2">
    <name type="scientific">Steroidobacter agaridevorans</name>
    <dbReference type="NCBI Taxonomy" id="2695856"/>
    <lineage>
        <taxon>Bacteria</taxon>
        <taxon>Pseudomonadati</taxon>
        <taxon>Pseudomonadota</taxon>
        <taxon>Gammaproteobacteria</taxon>
        <taxon>Steroidobacterales</taxon>
        <taxon>Steroidobacteraceae</taxon>
        <taxon>Steroidobacter</taxon>
    </lineage>
</organism>
<accession>A0A829YBV2</accession>
<dbReference type="EMBL" id="BLJN01000002">
    <property type="protein sequence ID" value="GFE80645.1"/>
    <property type="molecule type" value="Genomic_DNA"/>
</dbReference>
<name>A0A829YBV2_9GAMM</name>
<evidence type="ECO:0000313" key="1">
    <source>
        <dbReference type="EMBL" id="GFE80645.1"/>
    </source>
</evidence>
<dbReference type="Proteomes" id="UP000445000">
    <property type="component" value="Unassembled WGS sequence"/>
</dbReference>
<proteinExistence type="predicted"/>
<reference evidence="2" key="1">
    <citation type="submission" date="2020-01" db="EMBL/GenBank/DDBJ databases">
        <title>'Steroidobacter agaridevorans' sp. nov., agar-degrading bacteria isolated from rhizosphere soils.</title>
        <authorList>
            <person name="Ikenaga M."/>
            <person name="Kataoka M."/>
            <person name="Murouchi A."/>
            <person name="Katsuragi S."/>
            <person name="Sakai M."/>
        </authorList>
    </citation>
    <scope>NUCLEOTIDE SEQUENCE [LARGE SCALE GENOMIC DNA]</scope>
    <source>
        <strain evidence="2">YU21-B</strain>
    </source>
</reference>
<gene>
    <name evidence="1" type="ORF">GCM10011487_26450</name>
</gene>
<protein>
    <submittedName>
        <fullName evidence="1">Uncharacterized protein</fullName>
    </submittedName>
</protein>